<dbReference type="AlphaFoldDB" id="A0ABD5VC27"/>
<reference evidence="2 3" key="1">
    <citation type="journal article" date="2019" name="Int. J. Syst. Evol. Microbiol.">
        <title>The Global Catalogue of Microorganisms (GCM) 10K type strain sequencing project: providing services to taxonomists for standard genome sequencing and annotation.</title>
        <authorList>
            <consortium name="The Broad Institute Genomics Platform"/>
            <consortium name="The Broad Institute Genome Sequencing Center for Infectious Disease"/>
            <person name="Wu L."/>
            <person name="Ma J."/>
        </authorList>
    </citation>
    <scope>NUCLEOTIDE SEQUENCE [LARGE SCALE GENOMIC DNA]</scope>
    <source>
        <strain evidence="2 3">CGMCC 1.3240</strain>
    </source>
</reference>
<accession>A0ABD5VC27</accession>
<proteinExistence type="predicted"/>
<keyword evidence="3" id="KW-1185">Reference proteome</keyword>
<dbReference type="Proteomes" id="UP001596312">
    <property type="component" value="Unassembled WGS sequence"/>
</dbReference>
<protein>
    <submittedName>
        <fullName evidence="2">Uncharacterized protein</fullName>
    </submittedName>
</protein>
<comment type="caution">
    <text evidence="2">The sequence shown here is derived from an EMBL/GenBank/DDBJ whole genome shotgun (WGS) entry which is preliminary data.</text>
</comment>
<name>A0ABD5VC27_9EURY</name>
<gene>
    <name evidence="2" type="ORF">ACFQGH_18185</name>
</gene>
<dbReference type="EMBL" id="JBHSXQ010000007">
    <property type="protein sequence ID" value="MFC6907117.1"/>
    <property type="molecule type" value="Genomic_DNA"/>
</dbReference>
<organism evidence="2 3">
    <name type="scientific">Halalkalicoccus tibetensis</name>
    <dbReference type="NCBI Taxonomy" id="175632"/>
    <lineage>
        <taxon>Archaea</taxon>
        <taxon>Methanobacteriati</taxon>
        <taxon>Methanobacteriota</taxon>
        <taxon>Stenosarchaea group</taxon>
        <taxon>Halobacteria</taxon>
        <taxon>Halobacteriales</taxon>
        <taxon>Halococcaceae</taxon>
        <taxon>Halalkalicoccus</taxon>
    </lineage>
</organism>
<evidence type="ECO:0000313" key="2">
    <source>
        <dbReference type="EMBL" id="MFC6907117.1"/>
    </source>
</evidence>
<dbReference type="Pfam" id="PF26508">
    <property type="entry name" value="DUF8170"/>
    <property type="match status" value="1"/>
</dbReference>
<dbReference type="InterPro" id="IPR058483">
    <property type="entry name" value="DUF8170"/>
</dbReference>
<dbReference type="RefSeq" id="WP_340605704.1">
    <property type="nucleotide sequence ID" value="NZ_JBBMXV010000007.1"/>
</dbReference>
<sequence length="181" mass="21132">MSGPSGEDLSTRFKAVNNRPLTPSETQGILTTVHENKDFFDPDIQTVFVLGHYGESEKPHLKAVQENLDEPGVHPRLMEDIFDFTEDWTAKFKLLLSYADTIVGVYEHSHGGHCWEAGFIDQYEYRTRTQAFYRVYEDDDEQYEAYNGMFWTHMLSLENIERAHPWTDRADLLHKVEQLDL</sequence>
<evidence type="ECO:0000256" key="1">
    <source>
        <dbReference type="SAM" id="MobiDB-lite"/>
    </source>
</evidence>
<evidence type="ECO:0000313" key="3">
    <source>
        <dbReference type="Proteomes" id="UP001596312"/>
    </source>
</evidence>
<feature type="region of interest" description="Disordered" evidence="1">
    <location>
        <begin position="1"/>
        <end position="26"/>
    </location>
</feature>